<evidence type="ECO:0000313" key="2">
    <source>
        <dbReference type="Proteomes" id="UP000799755"/>
    </source>
</evidence>
<comment type="caution">
    <text evidence="1">The sequence shown here is derived from an EMBL/GenBank/DDBJ whole genome shotgun (WGS) entry which is preliminary data.</text>
</comment>
<reference evidence="1" key="1">
    <citation type="journal article" date="2020" name="Stud. Mycol.">
        <title>101 Dothideomycetes genomes: a test case for predicting lifestyles and emergence of pathogens.</title>
        <authorList>
            <person name="Haridas S."/>
            <person name="Albert R."/>
            <person name="Binder M."/>
            <person name="Bloem J."/>
            <person name="Labutti K."/>
            <person name="Salamov A."/>
            <person name="Andreopoulos B."/>
            <person name="Baker S."/>
            <person name="Barry K."/>
            <person name="Bills G."/>
            <person name="Bluhm B."/>
            <person name="Cannon C."/>
            <person name="Castanera R."/>
            <person name="Culley D."/>
            <person name="Daum C."/>
            <person name="Ezra D."/>
            <person name="Gonzalez J."/>
            <person name="Henrissat B."/>
            <person name="Kuo A."/>
            <person name="Liang C."/>
            <person name="Lipzen A."/>
            <person name="Lutzoni F."/>
            <person name="Magnuson J."/>
            <person name="Mondo S."/>
            <person name="Nolan M."/>
            <person name="Ohm R."/>
            <person name="Pangilinan J."/>
            <person name="Park H.-J."/>
            <person name="Ramirez L."/>
            <person name="Alfaro M."/>
            <person name="Sun H."/>
            <person name="Tritt A."/>
            <person name="Yoshinaga Y."/>
            <person name="Zwiers L.-H."/>
            <person name="Turgeon B."/>
            <person name="Goodwin S."/>
            <person name="Spatafora J."/>
            <person name="Crous P."/>
            <person name="Grigoriev I."/>
        </authorList>
    </citation>
    <scope>NUCLEOTIDE SEQUENCE</scope>
    <source>
        <strain evidence="1">ATCC 200398</strain>
    </source>
</reference>
<name>A0ACB6QIQ0_9PLEO</name>
<dbReference type="Proteomes" id="UP000799755">
    <property type="component" value="Unassembled WGS sequence"/>
</dbReference>
<dbReference type="EMBL" id="MU003527">
    <property type="protein sequence ID" value="KAF2465997.1"/>
    <property type="molecule type" value="Genomic_DNA"/>
</dbReference>
<organism evidence="1 2">
    <name type="scientific">Lindgomyces ingoldianus</name>
    <dbReference type="NCBI Taxonomy" id="673940"/>
    <lineage>
        <taxon>Eukaryota</taxon>
        <taxon>Fungi</taxon>
        <taxon>Dikarya</taxon>
        <taxon>Ascomycota</taxon>
        <taxon>Pezizomycotina</taxon>
        <taxon>Dothideomycetes</taxon>
        <taxon>Pleosporomycetidae</taxon>
        <taxon>Pleosporales</taxon>
        <taxon>Lindgomycetaceae</taxon>
        <taxon>Lindgomyces</taxon>
    </lineage>
</organism>
<accession>A0ACB6QIQ0</accession>
<keyword evidence="2" id="KW-1185">Reference proteome</keyword>
<sequence>MEVRILFLLFLSIIPLPNDGVDLLADLAITRGRTVLFLLCVSTIAFWSITHCFLCFALTVCAVTVISGLDRHIGWQLWIFFFLSVVFSSSNNTSNYLN</sequence>
<evidence type="ECO:0000313" key="1">
    <source>
        <dbReference type="EMBL" id="KAF2465997.1"/>
    </source>
</evidence>
<protein>
    <submittedName>
        <fullName evidence="1">Uncharacterized protein</fullName>
    </submittedName>
</protein>
<proteinExistence type="predicted"/>
<gene>
    <name evidence="1" type="ORF">BDR25DRAFT_81946</name>
</gene>